<feature type="domain" description="HTH cro/C1-type" evidence="4">
    <location>
        <begin position="11"/>
        <end position="65"/>
    </location>
</feature>
<evidence type="ECO:0000313" key="5">
    <source>
        <dbReference type="EMBL" id="MBT0725405.1"/>
    </source>
</evidence>
<dbReference type="InterPro" id="IPR015927">
    <property type="entry name" value="Peptidase_S24_S26A/B/C"/>
</dbReference>
<comment type="caution">
    <text evidence="5">The sequence shown here is derived from an EMBL/GenBank/DDBJ whole genome shotgun (WGS) entry which is preliminary data.</text>
</comment>
<dbReference type="InterPro" id="IPR010982">
    <property type="entry name" value="Lambda_DNA-bd_dom_sf"/>
</dbReference>
<dbReference type="CDD" id="cd00093">
    <property type="entry name" value="HTH_XRE"/>
    <property type="match status" value="1"/>
</dbReference>
<dbReference type="CDD" id="cd06529">
    <property type="entry name" value="S24_LexA-like"/>
    <property type="match status" value="1"/>
</dbReference>
<dbReference type="InterPro" id="IPR039418">
    <property type="entry name" value="LexA-like"/>
</dbReference>
<gene>
    <name evidence="5" type="ORF">HH682_13450</name>
</gene>
<dbReference type="Pfam" id="PF01381">
    <property type="entry name" value="HTH_3"/>
    <property type="match status" value="1"/>
</dbReference>
<dbReference type="PROSITE" id="PS50943">
    <property type="entry name" value="HTH_CROC1"/>
    <property type="match status" value="1"/>
</dbReference>
<reference evidence="5 6" key="1">
    <citation type="submission" date="2020-04" db="EMBL/GenBank/DDBJ databases">
        <title>Genome sequencing of Rosenbergiella species.</title>
        <authorList>
            <person name="Alvarez-Perez S."/>
            <person name="Lievens B."/>
        </authorList>
    </citation>
    <scope>NUCLEOTIDE SEQUENCE [LARGE SCALE GENOMIC DNA]</scope>
    <source>
        <strain evidence="5 6">S61</strain>
    </source>
</reference>
<dbReference type="PANTHER" id="PTHR40661:SF3">
    <property type="entry name" value="FELS-1 PROPHAGE TRANSCRIPTIONAL REGULATOR"/>
    <property type="match status" value="1"/>
</dbReference>
<dbReference type="InterPro" id="IPR036286">
    <property type="entry name" value="LexA/Signal_pep-like_sf"/>
</dbReference>
<sequence length="261" mass="28397">MNIDDSFCNRVAIARVALNLTQAQLADMVGIVRRQIAAYEAGDSKPRDKVLHNLAAALGTTSEWLATGSGIGPNVRNVKKTITVPLIPIYTSVQTHAFNESGSDSSAIDFIPCPEGSGENAFAIIVQGDSMTSNGPISFPDGTIVTIDPNHEIKHGDFGLFSLGDSNESTFKQLVIDQGKHYLKALNHSWPLVACGADTIVIGKAVHSQVYIRSNNHVEYQAIRQKSDIEKRIEQLEELMSKAHDAGALLSQYRKDNKKPE</sequence>
<dbReference type="Pfam" id="PF00717">
    <property type="entry name" value="Peptidase_S24"/>
    <property type="match status" value="1"/>
</dbReference>
<dbReference type="Gene3D" id="2.10.109.10">
    <property type="entry name" value="Umud Fragment, subunit A"/>
    <property type="match status" value="1"/>
</dbReference>
<dbReference type="InterPro" id="IPR001387">
    <property type="entry name" value="Cro/C1-type_HTH"/>
</dbReference>
<dbReference type="SUPFAM" id="SSF47413">
    <property type="entry name" value="lambda repressor-like DNA-binding domains"/>
    <property type="match status" value="1"/>
</dbReference>
<dbReference type="EMBL" id="JABBFR010000023">
    <property type="protein sequence ID" value="MBT0725405.1"/>
    <property type="molecule type" value="Genomic_DNA"/>
</dbReference>
<keyword evidence="2" id="KW-0238">DNA-binding</keyword>
<dbReference type="SMART" id="SM00530">
    <property type="entry name" value="HTH_XRE"/>
    <property type="match status" value="1"/>
</dbReference>
<keyword evidence="1" id="KW-0805">Transcription regulation</keyword>
<dbReference type="Gene3D" id="1.10.260.40">
    <property type="entry name" value="lambda repressor-like DNA-binding domains"/>
    <property type="match status" value="1"/>
</dbReference>
<dbReference type="PANTHER" id="PTHR40661">
    <property type="match status" value="1"/>
</dbReference>
<evidence type="ECO:0000256" key="1">
    <source>
        <dbReference type="ARBA" id="ARBA00023015"/>
    </source>
</evidence>
<keyword evidence="3" id="KW-0804">Transcription</keyword>
<accession>A0ABS5SZ75</accession>
<evidence type="ECO:0000256" key="3">
    <source>
        <dbReference type="ARBA" id="ARBA00023163"/>
    </source>
</evidence>
<dbReference type="Proteomes" id="UP000790096">
    <property type="component" value="Unassembled WGS sequence"/>
</dbReference>
<evidence type="ECO:0000313" key="6">
    <source>
        <dbReference type="Proteomes" id="UP000790096"/>
    </source>
</evidence>
<dbReference type="RefSeq" id="WP_214238054.1">
    <property type="nucleotide sequence ID" value="NZ_JABBFR010000023.1"/>
</dbReference>
<protein>
    <submittedName>
        <fullName evidence="5">Helix-turn-helix domain-containing protein</fullName>
    </submittedName>
</protein>
<evidence type="ECO:0000256" key="2">
    <source>
        <dbReference type="ARBA" id="ARBA00023125"/>
    </source>
</evidence>
<dbReference type="SUPFAM" id="SSF51306">
    <property type="entry name" value="LexA/Signal peptidase"/>
    <property type="match status" value="1"/>
</dbReference>
<organism evidence="5 6">
    <name type="scientific">Rosenbergiella gaditana</name>
    <dbReference type="NCBI Taxonomy" id="2726987"/>
    <lineage>
        <taxon>Bacteria</taxon>
        <taxon>Pseudomonadati</taxon>
        <taxon>Pseudomonadota</taxon>
        <taxon>Gammaproteobacteria</taxon>
        <taxon>Enterobacterales</taxon>
        <taxon>Erwiniaceae</taxon>
        <taxon>Rosenbergiella</taxon>
    </lineage>
</organism>
<name>A0ABS5SZ75_9GAMM</name>
<proteinExistence type="predicted"/>
<evidence type="ECO:0000259" key="4">
    <source>
        <dbReference type="PROSITE" id="PS50943"/>
    </source>
</evidence>
<keyword evidence="6" id="KW-1185">Reference proteome</keyword>